<evidence type="ECO:0000313" key="2">
    <source>
        <dbReference type="Proteomes" id="UP000292859"/>
    </source>
</evidence>
<dbReference type="EMBL" id="SIRL01000004">
    <property type="protein sequence ID" value="TBN50843.1"/>
    <property type="molecule type" value="Genomic_DNA"/>
</dbReference>
<sequence>MAPPAIAASPRHGPVVDTQGIALGSVNGAVGVLLPTRLRPASVQTAGLAILSALTMIPPPFPQGRFGHPAVVAALTGRLAGAGWDATGVRAGWAQLIFAAVRLAAALAFASDHRQNRHVA</sequence>
<dbReference type="RefSeq" id="WP_089387788.1">
    <property type="nucleotide sequence ID" value="NZ_FZNM01000004.1"/>
</dbReference>
<proteinExistence type="predicted"/>
<name>A0ABY1YKN0_9RHOB</name>
<protein>
    <submittedName>
        <fullName evidence="1">Uncharacterized protein</fullName>
    </submittedName>
</protein>
<keyword evidence="2" id="KW-1185">Reference proteome</keyword>
<evidence type="ECO:0000313" key="1">
    <source>
        <dbReference type="EMBL" id="TBN50843.1"/>
    </source>
</evidence>
<reference evidence="1 2" key="1">
    <citation type="submission" date="2019-02" db="EMBL/GenBank/DDBJ databases">
        <authorList>
            <person name="Zhang G."/>
        </authorList>
    </citation>
    <scope>NUCLEOTIDE SEQUENCE [LARGE SCALE GENOMIC DNA]</scope>
    <source>
        <strain evidence="1 2">CMB17</strain>
    </source>
</reference>
<dbReference type="Proteomes" id="UP000292859">
    <property type="component" value="Unassembled WGS sequence"/>
</dbReference>
<organism evidence="1 2">
    <name type="scientific">Paracoccus sediminis</name>
    <dbReference type="NCBI Taxonomy" id="1214787"/>
    <lineage>
        <taxon>Bacteria</taxon>
        <taxon>Pseudomonadati</taxon>
        <taxon>Pseudomonadota</taxon>
        <taxon>Alphaproteobacteria</taxon>
        <taxon>Rhodobacterales</taxon>
        <taxon>Paracoccaceae</taxon>
        <taxon>Paracoccus</taxon>
    </lineage>
</organism>
<comment type="caution">
    <text evidence="1">The sequence shown here is derived from an EMBL/GenBank/DDBJ whole genome shotgun (WGS) entry which is preliminary data.</text>
</comment>
<accession>A0ABY1YKN0</accession>
<gene>
    <name evidence="1" type="ORF">EYF88_07975</name>
</gene>